<protein>
    <submittedName>
        <fullName evidence="2">Protein NO VEIN domain-containing protein</fullName>
    </submittedName>
</protein>
<evidence type="ECO:0000313" key="2">
    <source>
        <dbReference type="EMBL" id="MFC6085281.1"/>
    </source>
</evidence>
<dbReference type="Proteomes" id="UP001596137">
    <property type="component" value="Unassembled WGS sequence"/>
</dbReference>
<comment type="caution">
    <text evidence="2">The sequence shown here is derived from an EMBL/GenBank/DDBJ whole genome shotgun (WGS) entry which is preliminary data.</text>
</comment>
<name>A0ABW1NQB9_9ACTN</name>
<proteinExistence type="predicted"/>
<dbReference type="InterPro" id="IPR024975">
    <property type="entry name" value="NOV_C"/>
</dbReference>
<accession>A0ABW1NQB9</accession>
<organism evidence="2 3">
    <name type="scientific">Sphaerisporangium aureirubrum</name>
    <dbReference type="NCBI Taxonomy" id="1544736"/>
    <lineage>
        <taxon>Bacteria</taxon>
        <taxon>Bacillati</taxon>
        <taxon>Actinomycetota</taxon>
        <taxon>Actinomycetes</taxon>
        <taxon>Streptosporangiales</taxon>
        <taxon>Streptosporangiaceae</taxon>
        <taxon>Sphaerisporangium</taxon>
    </lineage>
</organism>
<keyword evidence="3" id="KW-1185">Reference proteome</keyword>
<reference evidence="3" key="1">
    <citation type="journal article" date="2019" name="Int. J. Syst. Evol. Microbiol.">
        <title>The Global Catalogue of Microorganisms (GCM) 10K type strain sequencing project: providing services to taxonomists for standard genome sequencing and annotation.</title>
        <authorList>
            <consortium name="The Broad Institute Genomics Platform"/>
            <consortium name="The Broad Institute Genome Sequencing Center for Infectious Disease"/>
            <person name="Wu L."/>
            <person name="Ma J."/>
        </authorList>
    </citation>
    <scope>NUCLEOTIDE SEQUENCE [LARGE SCALE GENOMIC DNA]</scope>
    <source>
        <strain evidence="3">JCM 30346</strain>
    </source>
</reference>
<dbReference type="EMBL" id="JBHSRF010000058">
    <property type="protein sequence ID" value="MFC6085281.1"/>
    <property type="molecule type" value="Genomic_DNA"/>
</dbReference>
<gene>
    <name evidence="2" type="ORF">ACFP1K_29230</name>
</gene>
<dbReference type="RefSeq" id="WP_380759253.1">
    <property type="nucleotide sequence ID" value="NZ_JBHSRF010000058.1"/>
</dbReference>
<dbReference type="Pfam" id="PF13020">
    <property type="entry name" value="NOV_C"/>
    <property type="match status" value="1"/>
</dbReference>
<feature type="domain" description="Protein NO VEIN C-terminal" evidence="1">
    <location>
        <begin position="406"/>
        <end position="454"/>
    </location>
</feature>
<sequence length="509" mass="56857">MRTMDDEGQVLDAEYSVEAEPAGQLLSLVMESSSGSRTSTGRAPRNVDYRRALEVLLRRLKARRAVLLDGVVDSRITSSLPEEKRRLFAQPIILKDADDIAALRRRLCTAQSLIGQVPEATKAGNGTKRIRLRLSVPGYSTADAALLAGELARPASAELPEQDAFTPPRKPLDEWWADDPTERYWMEITTRPDLGSNLIAPRLDGSGAEYWSYSLVTAVRPGDIVFHWHKGLNTAPGIVGHSIAAAGPFDDRLVWEARGTYGRQRPIDGRPRPAWRFELTGYTALASPIGQEILRPLEDQIRRFKDELGTQVSGPLYFPFVFSGSRPIRTSQAYLVKVPAGLLQLVPGMTEPIHGLAAFRARQAGTSQTKPRHRSGTGYIADPVLRKAIEEHAVRCSLDYYPDYDINDVGTTESYDLLAVKGDEEIHIEVKGSTGTADTVELTSNEVAHARTTRTDLVVIDQISWERLPDGAIRTYGGRRRRWTTWQPDEHDLRPTSYRYRLPEQHQQD</sequence>
<evidence type="ECO:0000259" key="1">
    <source>
        <dbReference type="Pfam" id="PF13020"/>
    </source>
</evidence>
<evidence type="ECO:0000313" key="3">
    <source>
        <dbReference type="Proteomes" id="UP001596137"/>
    </source>
</evidence>